<comment type="caution">
    <text evidence="23">The sequence shown here is derived from an EMBL/GenBank/DDBJ whole genome shotgun (WGS) entry which is preliminary data.</text>
</comment>
<dbReference type="NCBIfam" id="NF002378">
    <property type="entry name" value="PRK01372.1"/>
    <property type="match status" value="1"/>
</dbReference>
<dbReference type="UniPathway" id="UPA00219"/>
<organism evidence="23 24">
    <name type="scientific">Pseudoteredinibacter isoporae</name>
    <dbReference type="NCBI Taxonomy" id="570281"/>
    <lineage>
        <taxon>Bacteria</taxon>
        <taxon>Pseudomonadati</taxon>
        <taxon>Pseudomonadota</taxon>
        <taxon>Gammaproteobacteria</taxon>
        <taxon>Cellvibrionales</taxon>
        <taxon>Cellvibrionaceae</taxon>
        <taxon>Pseudoteredinibacter</taxon>
    </lineage>
</organism>
<dbReference type="PIRSF" id="PIRSF039102">
    <property type="entry name" value="Ddl/VanB"/>
    <property type="match status" value="1"/>
</dbReference>
<keyword evidence="16 18" id="KW-0961">Cell wall biogenesis/degradation</keyword>
<comment type="catalytic activity">
    <reaction evidence="17 18">
        <text>2 D-alanine + ATP = D-alanyl-D-alanine + ADP + phosphate + H(+)</text>
        <dbReference type="Rhea" id="RHEA:11224"/>
        <dbReference type="ChEBI" id="CHEBI:15378"/>
        <dbReference type="ChEBI" id="CHEBI:30616"/>
        <dbReference type="ChEBI" id="CHEBI:43474"/>
        <dbReference type="ChEBI" id="CHEBI:57416"/>
        <dbReference type="ChEBI" id="CHEBI:57822"/>
        <dbReference type="ChEBI" id="CHEBI:456216"/>
        <dbReference type="EC" id="6.3.2.4"/>
    </reaction>
</comment>
<protein>
    <recommendedName>
        <fullName evidence="6 18">D-alanine--D-alanine ligase</fullName>
        <ecNumber evidence="6 18">6.3.2.4</ecNumber>
    </recommendedName>
    <alternativeName>
        <fullName evidence="18">D-Ala-D-Ala ligase</fullName>
    </alternativeName>
    <alternativeName>
        <fullName evidence="18">D-alanylalanine synthetase</fullName>
    </alternativeName>
</protein>
<evidence type="ECO:0000256" key="3">
    <source>
        <dbReference type="ARBA" id="ARBA00004496"/>
    </source>
</evidence>
<evidence type="ECO:0000313" key="24">
    <source>
        <dbReference type="Proteomes" id="UP000528457"/>
    </source>
</evidence>
<evidence type="ECO:0000256" key="1">
    <source>
        <dbReference type="ARBA" id="ARBA00001936"/>
    </source>
</evidence>
<dbReference type="EMBL" id="JACHHT010000002">
    <property type="protein sequence ID" value="MBB6522727.1"/>
    <property type="molecule type" value="Genomic_DNA"/>
</dbReference>
<keyword evidence="12 20" id="KW-0460">Magnesium</keyword>
<evidence type="ECO:0000256" key="7">
    <source>
        <dbReference type="ARBA" id="ARBA00022490"/>
    </source>
</evidence>
<evidence type="ECO:0000256" key="21">
    <source>
        <dbReference type="PROSITE-ProRule" id="PRU00409"/>
    </source>
</evidence>
<evidence type="ECO:0000256" key="5">
    <source>
        <dbReference type="ARBA" id="ARBA00010871"/>
    </source>
</evidence>
<feature type="active site" evidence="19">
    <location>
        <position position="160"/>
    </location>
</feature>
<dbReference type="PANTHER" id="PTHR23132">
    <property type="entry name" value="D-ALANINE--D-ALANINE LIGASE"/>
    <property type="match status" value="1"/>
</dbReference>
<dbReference type="RefSeq" id="WP_243749504.1">
    <property type="nucleotide sequence ID" value="NZ_JAAONY010000002.1"/>
</dbReference>
<keyword evidence="7 18" id="KW-0963">Cytoplasm</keyword>
<dbReference type="InterPro" id="IPR013815">
    <property type="entry name" value="ATP_grasp_subdomain_1"/>
</dbReference>
<comment type="cofactor">
    <cofactor evidence="1">
        <name>Mn(2+)</name>
        <dbReference type="ChEBI" id="CHEBI:29035"/>
    </cofactor>
</comment>
<dbReference type="EC" id="6.3.2.4" evidence="6 18"/>
<dbReference type="PROSITE" id="PS00843">
    <property type="entry name" value="DALA_DALA_LIGASE_1"/>
    <property type="match status" value="1"/>
</dbReference>
<feature type="domain" description="ATP-grasp" evidence="22">
    <location>
        <begin position="118"/>
        <end position="313"/>
    </location>
</feature>
<feature type="binding site" evidence="20">
    <location>
        <position position="280"/>
    </location>
    <ligand>
        <name>Mg(2+)</name>
        <dbReference type="ChEBI" id="CHEBI:18420"/>
        <label>2</label>
    </ligand>
</feature>
<keyword evidence="24" id="KW-1185">Reference proteome</keyword>
<dbReference type="NCBIfam" id="TIGR01205">
    <property type="entry name" value="D_ala_D_alaTIGR"/>
    <property type="match status" value="1"/>
</dbReference>
<comment type="function">
    <text evidence="2 18">Cell wall formation.</text>
</comment>
<dbReference type="GO" id="GO:0046872">
    <property type="term" value="F:metal ion binding"/>
    <property type="evidence" value="ECO:0007669"/>
    <property type="project" value="UniProtKB-KW"/>
</dbReference>
<evidence type="ECO:0000256" key="4">
    <source>
        <dbReference type="ARBA" id="ARBA00004752"/>
    </source>
</evidence>
<feature type="active site" evidence="19">
    <location>
        <position position="32"/>
    </location>
</feature>
<feature type="binding site" evidence="20">
    <location>
        <position position="280"/>
    </location>
    <ligand>
        <name>Mg(2+)</name>
        <dbReference type="ChEBI" id="CHEBI:18420"/>
        <label>1</label>
    </ligand>
</feature>
<dbReference type="Pfam" id="PF07478">
    <property type="entry name" value="Dala_Dala_lig_C"/>
    <property type="match status" value="1"/>
</dbReference>
<keyword evidence="14 18" id="KW-0573">Peptidoglycan synthesis</keyword>
<evidence type="ECO:0000256" key="10">
    <source>
        <dbReference type="ARBA" id="ARBA00022741"/>
    </source>
</evidence>
<dbReference type="GO" id="GO:0008716">
    <property type="term" value="F:D-alanine-D-alanine ligase activity"/>
    <property type="evidence" value="ECO:0007669"/>
    <property type="project" value="UniProtKB-UniRule"/>
</dbReference>
<feature type="binding site" evidence="20">
    <location>
        <position position="267"/>
    </location>
    <ligand>
        <name>Mg(2+)</name>
        <dbReference type="ChEBI" id="CHEBI:18420"/>
        <label>1</label>
    </ligand>
</feature>
<dbReference type="GO" id="GO:0071555">
    <property type="term" value="P:cell wall organization"/>
    <property type="evidence" value="ECO:0007669"/>
    <property type="project" value="UniProtKB-KW"/>
</dbReference>
<dbReference type="InterPro" id="IPR011095">
    <property type="entry name" value="Dala_Dala_lig_C"/>
</dbReference>
<dbReference type="PANTHER" id="PTHR23132:SF23">
    <property type="entry name" value="D-ALANINE--D-ALANINE LIGASE B"/>
    <property type="match status" value="1"/>
</dbReference>
<dbReference type="PROSITE" id="PS00844">
    <property type="entry name" value="DALA_DALA_LIGASE_2"/>
    <property type="match status" value="1"/>
</dbReference>
<dbReference type="FunCoup" id="A0A7X0JV58">
    <property type="interactions" value="321"/>
</dbReference>
<dbReference type="InParanoid" id="A0A7X0JV58"/>
<keyword evidence="9 20" id="KW-0479">Metal-binding</keyword>
<dbReference type="InterPro" id="IPR000291">
    <property type="entry name" value="D-Ala_lig_Van_CS"/>
</dbReference>
<evidence type="ECO:0000256" key="11">
    <source>
        <dbReference type="ARBA" id="ARBA00022840"/>
    </source>
</evidence>
<proteinExistence type="inferred from homology"/>
<gene>
    <name evidence="18" type="primary">ddl</name>
    <name evidence="23" type="ORF">HNR48_003012</name>
</gene>
<accession>A0A7X0JV58</accession>
<comment type="similarity">
    <text evidence="5 18">Belongs to the D-alanine--D-alanine ligase family.</text>
</comment>
<dbReference type="GO" id="GO:0009252">
    <property type="term" value="P:peptidoglycan biosynthetic process"/>
    <property type="evidence" value="ECO:0007669"/>
    <property type="project" value="UniProtKB-UniRule"/>
</dbReference>
<dbReference type="Gene3D" id="3.40.50.20">
    <property type="match status" value="1"/>
</dbReference>
<dbReference type="InterPro" id="IPR016185">
    <property type="entry name" value="PreATP-grasp_dom_sf"/>
</dbReference>
<evidence type="ECO:0000256" key="15">
    <source>
        <dbReference type="ARBA" id="ARBA00023211"/>
    </source>
</evidence>
<evidence type="ECO:0000256" key="8">
    <source>
        <dbReference type="ARBA" id="ARBA00022598"/>
    </source>
</evidence>
<dbReference type="PROSITE" id="PS50975">
    <property type="entry name" value="ATP_GRASP"/>
    <property type="match status" value="1"/>
</dbReference>
<keyword evidence="13 18" id="KW-0133">Cell shape</keyword>
<feature type="binding site" evidence="20">
    <location>
        <position position="282"/>
    </location>
    <ligand>
        <name>Mg(2+)</name>
        <dbReference type="ChEBI" id="CHEBI:18420"/>
        <label>2</label>
    </ligand>
</feature>
<evidence type="ECO:0000256" key="13">
    <source>
        <dbReference type="ARBA" id="ARBA00022960"/>
    </source>
</evidence>
<evidence type="ECO:0000256" key="16">
    <source>
        <dbReference type="ARBA" id="ARBA00023316"/>
    </source>
</evidence>
<dbReference type="Gene3D" id="3.30.1490.20">
    <property type="entry name" value="ATP-grasp fold, A domain"/>
    <property type="match status" value="1"/>
</dbReference>
<sequence length="323" mass="34624">MSTTVLNDKQALSQALSGLGRVAVLLGGESAEREVSLQSGQAILEALQKVSVDAFAMDIGANAIEMLEKERPDHAFIALHGGAGEDGRMQALLGYLGIPFTGSGVNASAHAMDKLRCKYLWRGMGLSTPEFAVLEADSDWEQVIGELGGAVMVKPASEGSSIGMAPANSAAELKAAYENAAQYDRCVIAERLITGAEYTIAVLSDEVLPPIKLETDNQFYDYDAKYISEETRYLCPCGLAGDREEELKQLAKQAFDSLDCKDWGRVDVMADEEGNFYLLEVNTVPGMTSHSLVPMAAKAAGKDFEHLVAQILYSSLVGQSGQV</sequence>
<dbReference type="AlphaFoldDB" id="A0A7X0JV58"/>
<evidence type="ECO:0000256" key="19">
    <source>
        <dbReference type="PIRSR" id="PIRSR039102-1"/>
    </source>
</evidence>
<dbReference type="Gene3D" id="3.30.470.20">
    <property type="entry name" value="ATP-grasp fold, B domain"/>
    <property type="match status" value="1"/>
</dbReference>
<evidence type="ECO:0000313" key="23">
    <source>
        <dbReference type="EMBL" id="MBB6522727.1"/>
    </source>
</evidence>
<comment type="cofactor">
    <cofactor evidence="20">
        <name>Mg(2+)</name>
        <dbReference type="ChEBI" id="CHEBI:18420"/>
    </cofactor>
    <cofactor evidence="20">
        <name>Mn(2+)</name>
        <dbReference type="ChEBI" id="CHEBI:29035"/>
    </cofactor>
    <text evidence="20">Binds 2 magnesium or manganese ions per subunit.</text>
</comment>
<dbReference type="FunFam" id="3.30.470.20:FF:000008">
    <property type="entry name" value="D-alanine--D-alanine ligase"/>
    <property type="match status" value="1"/>
</dbReference>
<evidence type="ECO:0000256" key="17">
    <source>
        <dbReference type="ARBA" id="ARBA00047614"/>
    </source>
</evidence>
<dbReference type="SUPFAM" id="SSF52440">
    <property type="entry name" value="PreATP-grasp domain"/>
    <property type="match status" value="1"/>
</dbReference>
<evidence type="ECO:0000256" key="14">
    <source>
        <dbReference type="ARBA" id="ARBA00022984"/>
    </source>
</evidence>
<reference evidence="23 24" key="1">
    <citation type="submission" date="2020-08" db="EMBL/GenBank/DDBJ databases">
        <title>Genomic Encyclopedia of Type Strains, Phase IV (KMG-IV): sequencing the most valuable type-strain genomes for metagenomic binning, comparative biology and taxonomic classification.</title>
        <authorList>
            <person name="Goeker M."/>
        </authorList>
    </citation>
    <scope>NUCLEOTIDE SEQUENCE [LARGE SCALE GENOMIC DNA]</scope>
    <source>
        <strain evidence="23 24">DSM 22368</strain>
    </source>
</reference>
<evidence type="ECO:0000256" key="20">
    <source>
        <dbReference type="PIRSR" id="PIRSR039102-3"/>
    </source>
</evidence>
<keyword evidence="11 21" id="KW-0067">ATP-binding</keyword>
<name>A0A7X0JV58_9GAMM</name>
<keyword evidence="10 21" id="KW-0547">Nucleotide-binding</keyword>
<evidence type="ECO:0000256" key="2">
    <source>
        <dbReference type="ARBA" id="ARBA00003921"/>
    </source>
</evidence>
<dbReference type="GO" id="GO:0005829">
    <property type="term" value="C:cytosol"/>
    <property type="evidence" value="ECO:0007669"/>
    <property type="project" value="TreeGrafter"/>
</dbReference>
<evidence type="ECO:0000256" key="12">
    <source>
        <dbReference type="ARBA" id="ARBA00022842"/>
    </source>
</evidence>
<comment type="pathway">
    <text evidence="4 18">Cell wall biogenesis; peptidoglycan biosynthesis.</text>
</comment>
<comment type="subcellular location">
    <subcellularLocation>
        <location evidence="3 18">Cytoplasm</location>
    </subcellularLocation>
</comment>
<evidence type="ECO:0000256" key="6">
    <source>
        <dbReference type="ARBA" id="ARBA00012216"/>
    </source>
</evidence>
<feature type="active site" evidence="19">
    <location>
        <position position="291"/>
    </location>
</feature>
<evidence type="ECO:0000259" key="22">
    <source>
        <dbReference type="PROSITE" id="PS50975"/>
    </source>
</evidence>
<dbReference type="GO" id="GO:0008360">
    <property type="term" value="P:regulation of cell shape"/>
    <property type="evidence" value="ECO:0007669"/>
    <property type="project" value="UniProtKB-KW"/>
</dbReference>
<evidence type="ECO:0000256" key="9">
    <source>
        <dbReference type="ARBA" id="ARBA00022723"/>
    </source>
</evidence>
<dbReference type="InterPro" id="IPR011761">
    <property type="entry name" value="ATP-grasp"/>
</dbReference>
<evidence type="ECO:0000256" key="18">
    <source>
        <dbReference type="HAMAP-Rule" id="MF_00047"/>
    </source>
</evidence>
<dbReference type="GO" id="GO:0005524">
    <property type="term" value="F:ATP binding"/>
    <property type="evidence" value="ECO:0007669"/>
    <property type="project" value="UniProtKB-UniRule"/>
</dbReference>
<dbReference type="SUPFAM" id="SSF56059">
    <property type="entry name" value="Glutathione synthetase ATP-binding domain-like"/>
    <property type="match status" value="1"/>
</dbReference>
<dbReference type="Proteomes" id="UP000528457">
    <property type="component" value="Unassembled WGS sequence"/>
</dbReference>
<keyword evidence="8 18" id="KW-0436">Ligase</keyword>
<dbReference type="HAMAP" id="MF_00047">
    <property type="entry name" value="Dala_Dala_lig"/>
    <property type="match status" value="1"/>
</dbReference>
<dbReference type="InterPro" id="IPR005905">
    <property type="entry name" value="D_ala_D_ala"/>
</dbReference>
<keyword evidence="15 20" id="KW-0464">Manganese</keyword>